<evidence type="ECO:0000313" key="13">
    <source>
        <dbReference type="Proteomes" id="UP000838672"/>
    </source>
</evidence>
<evidence type="ECO:0000256" key="6">
    <source>
        <dbReference type="ARBA" id="ARBA00026066"/>
    </source>
</evidence>
<comment type="pathway">
    <text evidence="1">Cofactor biosynthesis; molybdopterin biosynthesis.</text>
</comment>
<protein>
    <recommendedName>
        <fullName evidence="4">Molybdopterin synthase catalytic subunit</fullName>
        <ecNumber evidence="3">2.8.1.12</ecNumber>
    </recommendedName>
    <alternativeName>
        <fullName evidence="9">MPT synthase subunit 2</fullName>
    </alternativeName>
    <alternativeName>
        <fullName evidence="7">Molybdenum cofactor biosynthesis protein E</fullName>
    </alternativeName>
    <alternativeName>
        <fullName evidence="8">Molybdopterin-converting factor large subunit</fullName>
    </alternativeName>
    <alternativeName>
        <fullName evidence="10">Molybdopterin-converting factor subunit 2</fullName>
    </alternativeName>
</protein>
<reference evidence="12" key="1">
    <citation type="submission" date="2021-11" db="EMBL/GenBank/DDBJ databases">
        <authorList>
            <person name="Rodrigo-Torres L."/>
            <person name="Arahal R. D."/>
            <person name="Lucena T."/>
        </authorList>
    </citation>
    <scope>NUCLEOTIDE SEQUENCE</scope>
    <source>
        <strain evidence="12">CECT 7929</strain>
    </source>
</reference>
<dbReference type="Gene3D" id="3.90.1170.40">
    <property type="entry name" value="Molybdopterin biosynthesis MoaE subunit"/>
    <property type="match status" value="1"/>
</dbReference>
<accession>A0ABM8ZSN3</accession>
<dbReference type="GO" id="GO:0030366">
    <property type="term" value="F:molybdopterin synthase activity"/>
    <property type="evidence" value="ECO:0007669"/>
    <property type="project" value="UniProtKB-EC"/>
</dbReference>
<dbReference type="SUPFAM" id="SSF54690">
    <property type="entry name" value="Molybdopterin synthase subunit MoaE"/>
    <property type="match status" value="1"/>
</dbReference>
<dbReference type="EC" id="2.8.1.12" evidence="3"/>
<comment type="caution">
    <text evidence="12">The sequence shown here is derived from an EMBL/GenBank/DDBJ whole genome shotgun (WGS) entry which is preliminary data.</text>
</comment>
<evidence type="ECO:0000313" key="12">
    <source>
        <dbReference type="EMBL" id="CAH0533320.1"/>
    </source>
</evidence>
<evidence type="ECO:0000256" key="10">
    <source>
        <dbReference type="ARBA" id="ARBA00032474"/>
    </source>
</evidence>
<dbReference type="Pfam" id="PF02391">
    <property type="entry name" value="MoaE"/>
    <property type="match status" value="1"/>
</dbReference>
<evidence type="ECO:0000256" key="3">
    <source>
        <dbReference type="ARBA" id="ARBA00011950"/>
    </source>
</evidence>
<evidence type="ECO:0000256" key="1">
    <source>
        <dbReference type="ARBA" id="ARBA00005046"/>
    </source>
</evidence>
<evidence type="ECO:0000256" key="2">
    <source>
        <dbReference type="ARBA" id="ARBA00005426"/>
    </source>
</evidence>
<dbReference type="InterPro" id="IPR003448">
    <property type="entry name" value="Mopterin_biosynth_MoaE"/>
</dbReference>
<evidence type="ECO:0000256" key="7">
    <source>
        <dbReference type="ARBA" id="ARBA00029745"/>
    </source>
</evidence>
<dbReference type="InterPro" id="IPR036563">
    <property type="entry name" value="MoaE_sf"/>
</dbReference>
<dbReference type="EMBL" id="CAKLDI010000001">
    <property type="protein sequence ID" value="CAH0533320.1"/>
    <property type="molecule type" value="Genomic_DNA"/>
</dbReference>
<evidence type="ECO:0000256" key="11">
    <source>
        <dbReference type="ARBA" id="ARBA00049878"/>
    </source>
</evidence>
<comment type="similarity">
    <text evidence="2">Belongs to the MoaE family.</text>
</comment>
<dbReference type="CDD" id="cd00756">
    <property type="entry name" value="MoaE"/>
    <property type="match status" value="1"/>
</dbReference>
<organism evidence="12 13">
    <name type="scientific">Vibrio stylophorae</name>
    <dbReference type="NCBI Taxonomy" id="659351"/>
    <lineage>
        <taxon>Bacteria</taxon>
        <taxon>Pseudomonadati</taxon>
        <taxon>Pseudomonadota</taxon>
        <taxon>Gammaproteobacteria</taxon>
        <taxon>Vibrionales</taxon>
        <taxon>Vibrionaceae</taxon>
        <taxon>Vibrio</taxon>
    </lineage>
</organism>
<name>A0ABM8ZSN3_9VIBR</name>
<gene>
    <name evidence="12" type="primary">moaE</name>
    <name evidence="12" type="ORF">VST7929_01186</name>
</gene>
<evidence type="ECO:0000256" key="4">
    <source>
        <dbReference type="ARBA" id="ARBA00013858"/>
    </source>
</evidence>
<proteinExistence type="inferred from homology"/>
<comment type="catalytic activity">
    <reaction evidence="11">
        <text>2 [molybdopterin-synthase sulfur-carrier protein]-C-terminal-Gly-aminoethanethioate + cyclic pyranopterin phosphate + H2O = molybdopterin + 2 [molybdopterin-synthase sulfur-carrier protein]-C-terminal Gly-Gly + 2 H(+)</text>
        <dbReference type="Rhea" id="RHEA:26333"/>
        <dbReference type="Rhea" id="RHEA-COMP:12202"/>
        <dbReference type="Rhea" id="RHEA-COMP:19907"/>
        <dbReference type="ChEBI" id="CHEBI:15377"/>
        <dbReference type="ChEBI" id="CHEBI:15378"/>
        <dbReference type="ChEBI" id="CHEBI:58698"/>
        <dbReference type="ChEBI" id="CHEBI:59648"/>
        <dbReference type="ChEBI" id="CHEBI:90778"/>
        <dbReference type="ChEBI" id="CHEBI:232372"/>
        <dbReference type="EC" id="2.8.1.12"/>
    </reaction>
</comment>
<dbReference type="PANTHER" id="PTHR23404">
    <property type="entry name" value="MOLYBDOPTERIN SYNTHASE RELATED"/>
    <property type="match status" value="1"/>
</dbReference>
<evidence type="ECO:0000256" key="5">
    <source>
        <dbReference type="ARBA" id="ARBA00023150"/>
    </source>
</evidence>
<dbReference type="RefSeq" id="WP_237465690.1">
    <property type="nucleotide sequence ID" value="NZ_CAKLDI010000001.1"/>
</dbReference>
<comment type="subunit">
    <text evidence="6">Heterotetramer of 2 MoaD subunits and 2 MoaE subunits. Also stable as homodimer. The enzyme changes between these two forms during catalysis.</text>
</comment>
<keyword evidence="13" id="KW-1185">Reference proteome</keyword>
<sequence length="181" mass="19731">MMDSTTNLTSAQAPDLTSIEISVQTQDFTLQHEYDALVARSGGEGAGAVVTFVGRVRDTNRPHLATGDAQQKGEVSGLFLEHYPGMTEKALASLICEAKTRWPLLAVKIIHRVGQLNAGDQIVFVGVASQHRVAAFESCMYLMDTLKTAAPFWKKEQTQSGEHWVAAKASDDAQAARWQID</sequence>
<keyword evidence="5" id="KW-0501">Molybdenum cofactor biosynthesis</keyword>
<keyword evidence="12" id="KW-0808">Transferase</keyword>
<evidence type="ECO:0000256" key="8">
    <source>
        <dbReference type="ARBA" id="ARBA00030407"/>
    </source>
</evidence>
<evidence type="ECO:0000256" key="9">
    <source>
        <dbReference type="ARBA" id="ARBA00030781"/>
    </source>
</evidence>
<dbReference type="Proteomes" id="UP000838672">
    <property type="component" value="Unassembled WGS sequence"/>
</dbReference>